<dbReference type="Proteomes" id="UP000219621">
    <property type="component" value="Unassembled WGS sequence"/>
</dbReference>
<protein>
    <submittedName>
        <fullName evidence="1">Uncharacterized protein</fullName>
    </submittedName>
</protein>
<organism evidence="1 2">
    <name type="scientific">Caenispirillum bisanense</name>
    <dbReference type="NCBI Taxonomy" id="414052"/>
    <lineage>
        <taxon>Bacteria</taxon>
        <taxon>Pseudomonadati</taxon>
        <taxon>Pseudomonadota</taxon>
        <taxon>Alphaproteobacteria</taxon>
        <taxon>Rhodospirillales</taxon>
        <taxon>Novispirillaceae</taxon>
        <taxon>Caenispirillum</taxon>
    </lineage>
</organism>
<evidence type="ECO:0000313" key="2">
    <source>
        <dbReference type="Proteomes" id="UP000219621"/>
    </source>
</evidence>
<dbReference type="EMBL" id="OCNJ01000006">
    <property type="protein sequence ID" value="SOD97179.1"/>
    <property type="molecule type" value="Genomic_DNA"/>
</dbReference>
<dbReference type="AlphaFoldDB" id="A0A286GQ15"/>
<accession>A0A286GQ15</accession>
<evidence type="ECO:0000313" key="1">
    <source>
        <dbReference type="EMBL" id="SOD97179.1"/>
    </source>
</evidence>
<dbReference type="OrthoDB" id="7382967at2"/>
<sequence>MADVYMKRWQDAKAAFEKATGKKKPSGNFLGIFRRTGMSDACKALDKAADGDAPAMEKALTDFKKTAATYEKELLAAEKADSNADYKKEVQKLVGEMDTIETLFRSALEEKLPVTIRLPNAISRSDNVFRRVKSRDVDLKPVTFHVGFAETSVRLAKMVEDEVDGLVETLIQRASNQIRDLEEELAAYIDSTVPKAIAAKDKDKAVQAMMKECTNIIARYRVEVDAMVDSICKDWFTKHKIASDYKKGFAFTVVKGVVGITLSVTATVLTGGAALAVILPAIASNGKTLVSMLAATYKYVRDIETTEQKLIEENKELVEMYERASRASVEWTEFQSFLGAPWATGILGFSKTTDEYTKKCVDYETKYLPPIRTKFREIQKQIAQVADADPAVARKLSKPFEEAFDAVANENKVLEKRMDLRIKARSDVEVLQATRPGVIKLYKAIDGGSNIASAGSAVKSLVSIVSAVV</sequence>
<keyword evidence="2" id="KW-1185">Reference proteome</keyword>
<name>A0A286GQ15_9PROT</name>
<reference evidence="1 2" key="1">
    <citation type="submission" date="2017-09" db="EMBL/GenBank/DDBJ databases">
        <authorList>
            <person name="Ehlers B."/>
            <person name="Leendertz F.H."/>
        </authorList>
    </citation>
    <scope>NUCLEOTIDE SEQUENCE [LARGE SCALE GENOMIC DNA]</scope>
    <source>
        <strain evidence="1 2">USBA 140</strain>
    </source>
</reference>
<proteinExistence type="predicted"/>
<dbReference type="RefSeq" id="WP_097280052.1">
    <property type="nucleotide sequence ID" value="NZ_OCNJ01000006.1"/>
</dbReference>
<gene>
    <name evidence="1" type="ORF">SAMN05421508_106303</name>
</gene>